<reference evidence="1" key="1">
    <citation type="submission" date="2021-02" db="EMBL/GenBank/DDBJ databases">
        <authorList>
            <consortium name="DOE Joint Genome Institute"/>
            <person name="Ahrendt S."/>
            <person name="Looney B.P."/>
            <person name="Miyauchi S."/>
            <person name="Morin E."/>
            <person name="Drula E."/>
            <person name="Courty P.E."/>
            <person name="Chicoki N."/>
            <person name="Fauchery L."/>
            <person name="Kohler A."/>
            <person name="Kuo A."/>
            <person name="Labutti K."/>
            <person name="Pangilinan J."/>
            <person name="Lipzen A."/>
            <person name="Riley R."/>
            <person name="Andreopoulos W."/>
            <person name="He G."/>
            <person name="Johnson J."/>
            <person name="Barry K.W."/>
            <person name="Grigoriev I.V."/>
            <person name="Nagy L."/>
            <person name="Hibbett D."/>
            <person name="Henrissat B."/>
            <person name="Matheny P.B."/>
            <person name="Labbe J."/>
            <person name="Martin F."/>
        </authorList>
    </citation>
    <scope>NUCLEOTIDE SEQUENCE</scope>
    <source>
        <strain evidence="1">EC-137</strain>
    </source>
</reference>
<comment type="caution">
    <text evidence="1">The sequence shown here is derived from an EMBL/GenBank/DDBJ whole genome shotgun (WGS) entry which is preliminary data.</text>
</comment>
<protein>
    <submittedName>
        <fullName evidence="1">Kinase-like domain-containing protein</fullName>
    </submittedName>
</protein>
<name>A0ACB8QJT9_9AGAM</name>
<feature type="non-terminal residue" evidence="1">
    <location>
        <position position="190"/>
    </location>
</feature>
<organism evidence="1 2">
    <name type="scientific">Vararia minispora EC-137</name>
    <dbReference type="NCBI Taxonomy" id="1314806"/>
    <lineage>
        <taxon>Eukaryota</taxon>
        <taxon>Fungi</taxon>
        <taxon>Dikarya</taxon>
        <taxon>Basidiomycota</taxon>
        <taxon>Agaricomycotina</taxon>
        <taxon>Agaricomycetes</taxon>
        <taxon>Russulales</taxon>
        <taxon>Lachnocladiaceae</taxon>
        <taxon>Vararia</taxon>
    </lineage>
</organism>
<proteinExistence type="predicted"/>
<reference evidence="1" key="2">
    <citation type="journal article" date="2022" name="New Phytol.">
        <title>Evolutionary transition to the ectomycorrhizal habit in the genomes of a hyperdiverse lineage of mushroom-forming fungi.</title>
        <authorList>
            <person name="Looney B."/>
            <person name="Miyauchi S."/>
            <person name="Morin E."/>
            <person name="Drula E."/>
            <person name="Courty P.E."/>
            <person name="Kohler A."/>
            <person name="Kuo A."/>
            <person name="LaButti K."/>
            <person name="Pangilinan J."/>
            <person name="Lipzen A."/>
            <person name="Riley R."/>
            <person name="Andreopoulos W."/>
            <person name="He G."/>
            <person name="Johnson J."/>
            <person name="Nolan M."/>
            <person name="Tritt A."/>
            <person name="Barry K.W."/>
            <person name="Grigoriev I.V."/>
            <person name="Nagy L.G."/>
            <person name="Hibbett D."/>
            <person name="Henrissat B."/>
            <person name="Matheny P.B."/>
            <person name="Labbe J."/>
            <person name="Martin F.M."/>
        </authorList>
    </citation>
    <scope>NUCLEOTIDE SEQUENCE</scope>
    <source>
        <strain evidence="1">EC-137</strain>
    </source>
</reference>
<accession>A0ACB8QJT9</accession>
<evidence type="ECO:0000313" key="1">
    <source>
        <dbReference type="EMBL" id="KAI0031965.1"/>
    </source>
</evidence>
<sequence length="190" mass="21642">PFLVMQYCSFGNICHYLKFHRPDANRVDLVYDIVAGMTYLHGPGRNIVHADLKGVNILIDDKCHALIADFGLSRSSAMDVIRSRTALSTQRGGIPPGTLRWMAPECLRGEKPTKASDIYSLGITIWEARNSFFCIKSYVVHWEHLIFNHVVTEGNRPPRPVLLHYDPLWELVQKCWDALPSSRPSIREVQ</sequence>
<evidence type="ECO:0000313" key="2">
    <source>
        <dbReference type="Proteomes" id="UP000814128"/>
    </source>
</evidence>
<dbReference type="EMBL" id="MU273561">
    <property type="protein sequence ID" value="KAI0031965.1"/>
    <property type="molecule type" value="Genomic_DNA"/>
</dbReference>
<feature type="non-terminal residue" evidence="1">
    <location>
        <position position="1"/>
    </location>
</feature>
<keyword evidence="2" id="KW-1185">Reference proteome</keyword>
<gene>
    <name evidence="1" type="ORF">K488DRAFT_38108</name>
</gene>
<dbReference type="Proteomes" id="UP000814128">
    <property type="component" value="Unassembled WGS sequence"/>
</dbReference>